<dbReference type="Gene3D" id="1.25.40.10">
    <property type="entry name" value="Tetratricopeptide repeat domain"/>
    <property type="match status" value="3"/>
</dbReference>
<name>A0A4Y7QN89_9AGAM</name>
<protein>
    <recommendedName>
        <fullName evidence="5">Pentacotripeptide-repeat region of PRORP domain-containing protein</fullName>
    </recommendedName>
</protein>
<dbReference type="OrthoDB" id="185373at2759"/>
<comment type="similarity">
    <text evidence="1">Belongs to the PPR family. P subfamily.</text>
</comment>
<dbReference type="Proteomes" id="UP000294933">
    <property type="component" value="Unassembled WGS sequence"/>
</dbReference>
<evidence type="ECO:0000256" key="2">
    <source>
        <dbReference type="PROSITE-ProRule" id="PRU00708"/>
    </source>
</evidence>
<keyword evidence="4" id="KW-1185">Reference proteome</keyword>
<organism evidence="3 4">
    <name type="scientific">Rickenella mellea</name>
    <dbReference type="NCBI Taxonomy" id="50990"/>
    <lineage>
        <taxon>Eukaryota</taxon>
        <taxon>Fungi</taxon>
        <taxon>Dikarya</taxon>
        <taxon>Basidiomycota</taxon>
        <taxon>Agaricomycotina</taxon>
        <taxon>Agaricomycetes</taxon>
        <taxon>Hymenochaetales</taxon>
        <taxon>Rickenellaceae</taxon>
        <taxon>Rickenella</taxon>
    </lineage>
</organism>
<evidence type="ECO:0008006" key="5">
    <source>
        <dbReference type="Google" id="ProtNLM"/>
    </source>
</evidence>
<dbReference type="PANTHER" id="PTHR46128:SF211">
    <property type="entry name" value="PENTACOTRIPEPTIDE-REPEAT REGION OF PRORP DOMAIN-CONTAINING PROTEIN"/>
    <property type="match status" value="1"/>
</dbReference>
<dbReference type="NCBIfam" id="TIGR00756">
    <property type="entry name" value="PPR"/>
    <property type="match status" value="2"/>
</dbReference>
<evidence type="ECO:0000313" key="4">
    <source>
        <dbReference type="Proteomes" id="UP000294933"/>
    </source>
</evidence>
<evidence type="ECO:0000313" key="3">
    <source>
        <dbReference type="EMBL" id="TDL28721.1"/>
    </source>
</evidence>
<dbReference type="InterPro" id="IPR011990">
    <property type="entry name" value="TPR-like_helical_dom_sf"/>
</dbReference>
<dbReference type="Pfam" id="PF13812">
    <property type="entry name" value="PPR_3"/>
    <property type="match status" value="2"/>
</dbReference>
<dbReference type="InterPro" id="IPR002885">
    <property type="entry name" value="PPR_rpt"/>
</dbReference>
<sequence length="730" mass="82226">MLARTSVTQTGLLDFLVPRLLIPTSATTRRPPRQHHANSKSFASTVLKGRSTPNKIAQSHDRVLEPQTTNVDPTRTITAQLASLRHAAYNGDHLRTWESCMKMEKDKLGHLLGPPEFKLISRLVESRTVEPFGTSVEWERNALHYLALTAATANEPIGLRALMMYYIKTRDAAAVIDLFMQYKNRLTAMQVIPDPSGVVERTRGTTRESNMAFFDVSNGVSWNDDIRDTIMLPVIAAYAILDSFEEALRLISDHLSVRLNAGNVGALLADLEYDQNLRRTVDGYIRDLITARLVASPEILSKHVGNISRDRSVSELQKLLESILSGFTEPRAWLARNTAEVSASKPFIMPQRSWAILLTALLHCRREDLAENLWSDLLDLGIEPSVTVWNALLEGYREMGALAKLMTTWETMVQSGISPDAMSYCAKLSTLFQLGEKVLALRAFESYKADVNLTNRELVVYNAVLHGLLINSDPLAAHTLLKTMSARGPKPDVISYNTFLRYYGRRGDIEKMSVILRALQDTGGRPDVHSFSTVISALYRTGKSSAVDGMRAVMKSMGVEENVATFTTMIDNQLREHTSAGIQVAFDVLALMEKDPNAQPNEVTYTALLAGLHRTRHLPAAEVSQKVREIAKRMQARGIRPNRVTYHILLKACLNNPNPEGLKSAKQYIHEMEWLRVPFSHDTWYIILRGLIERSEWSYAKEMVDRMRMVGFKPMWGVADMERRIREHVQ</sequence>
<dbReference type="InterPro" id="IPR050872">
    <property type="entry name" value="PPR_P_subfamily"/>
</dbReference>
<feature type="repeat" description="PPR" evidence="2">
    <location>
        <begin position="385"/>
        <end position="419"/>
    </location>
</feature>
<accession>A0A4Y7QN89</accession>
<dbReference type="STRING" id="50990.A0A4Y7QN89"/>
<proteinExistence type="inferred from homology"/>
<gene>
    <name evidence="3" type="ORF">BD410DRAFT_240393</name>
</gene>
<feature type="repeat" description="PPR" evidence="2">
    <location>
        <begin position="680"/>
        <end position="714"/>
    </location>
</feature>
<evidence type="ECO:0000256" key="1">
    <source>
        <dbReference type="ARBA" id="ARBA00007626"/>
    </source>
</evidence>
<dbReference type="PROSITE" id="PS51375">
    <property type="entry name" value="PPR"/>
    <property type="match status" value="3"/>
</dbReference>
<dbReference type="EMBL" id="ML170157">
    <property type="protein sequence ID" value="TDL28721.1"/>
    <property type="molecule type" value="Genomic_DNA"/>
</dbReference>
<dbReference type="AlphaFoldDB" id="A0A4Y7QN89"/>
<dbReference type="Pfam" id="PF13041">
    <property type="entry name" value="PPR_2"/>
    <property type="match status" value="1"/>
</dbReference>
<dbReference type="PANTHER" id="PTHR46128">
    <property type="entry name" value="MITOCHONDRIAL GROUP I INTRON SPLICING FACTOR CCM1"/>
    <property type="match status" value="1"/>
</dbReference>
<feature type="repeat" description="PPR" evidence="2">
    <location>
        <begin position="492"/>
        <end position="526"/>
    </location>
</feature>
<dbReference type="VEuPathDB" id="FungiDB:BD410DRAFT_240393"/>
<reference evidence="3 4" key="1">
    <citation type="submission" date="2018-06" db="EMBL/GenBank/DDBJ databases">
        <title>A transcriptomic atlas of mushroom development highlights an independent origin of complex multicellularity.</title>
        <authorList>
            <consortium name="DOE Joint Genome Institute"/>
            <person name="Krizsan K."/>
            <person name="Almasi E."/>
            <person name="Merenyi Z."/>
            <person name="Sahu N."/>
            <person name="Viragh M."/>
            <person name="Koszo T."/>
            <person name="Mondo S."/>
            <person name="Kiss B."/>
            <person name="Balint B."/>
            <person name="Kues U."/>
            <person name="Barry K."/>
            <person name="Hegedus J.C."/>
            <person name="Henrissat B."/>
            <person name="Johnson J."/>
            <person name="Lipzen A."/>
            <person name="Ohm R."/>
            <person name="Nagy I."/>
            <person name="Pangilinan J."/>
            <person name="Yan J."/>
            <person name="Xiong Y."/>
            <person name="Grigoriev I.V."/>
            <person name="Hibbett D.S."/>
            <person name="Nagy L.G."/>
        </authorList>
    </citation>
    <scope>NUCLEOTIDE SEQUENCE [LARGE SCALE GENOMIC DNA]</scope>
    <source>
        <strain evidence="3 4">SZMC22713</strain>
    </source>
</reference>